<proteinExistence type="predicted"/>
<dbReference type="Proteomes" id="UP000054270">
    <property type="component" value="Unassembled WGS sequence"/>
</dbReference>
<keyword evidence="2" id="KW-1185">Reference proteome</keyword>
<dbReference type="AlphaFoldDB" id="A0A0D2L615"/>
<evidence type="ECO:0000313" key="2">
    <source>
        <dbReference type="Proteomes" id="UP000054270"/>
    </source>
</evidence>
<sequence length="181" mass="19962">MRSSLLSCAFTILSDRALPLRHVAPTRRSLPISQPFRDGHPSTTCITVLVSQTRCSLVGVCLYARLSASAAAILHSWFLTSIAPHPCGGENRKCLLSWVLVIFRRPLSRLSLCIRSALSLALRLPQIAFFVSDRQDGSVQVLPLTTDVHACEIFSNTIRLDFCAVFMLLPLVQLGSRPKDC</sequence>
<name>A0A0D2L615_HYPSF</name>
<evidence type="ECO:0000313" key="1">
    <source>
        <dbReference type="EMBL" id="KJA22312.1"/>
    </source>
</evidence>
<reference evidence="2" key="1">
    <citation type="submission" date="2014-04" db="EMBL/GenBank/DDBJ databases">
        <title>Evolutionary Origins and Diversification of the Mycorrhizal Mutualists.</title>
        <authorList>
            <consortium name="DOE Joint Genome Institute"/>
            <consortium name="Mycorrhizal Genomics Consortium"/>
            <person name="Kohler A."/>
            <person name="Kuo A."/>
            <person name="Nagy L.G."/>
            <person name="Floudas D."/>
            <person name="Copeland A."/>
            <person name="Barry K.W."/>
            <person name="Cichocki N."/>
            <person name="Veneault-Fourrey C."/>
            <person name="LaButti K."/>
            <person name="Lindquist E.A."/>
            <person name="Lipzen A."/>
            <person name="Lundell T."/>
            <person name="Morin E."/>
            <person name="Murat C."/>
            <person name="Riley R."/>
            <person name="Ohm R."/>
            <person name="Sun H."/>
            <person name="Tunlid A."/>
            <person name="Henrissat B."/>
            <person name="Grigoriev I.V."/>
            <person name="Hibbett D.S."/>
            <person name="Martin F."/>
        </authorList>
    </citation>
    <scope>NUCLEOTIDE SEQUENCE [LARGE SCALE GENOMIC DNA]</scope>
    <source>
        <strain evidence="2">FD-334 SS-4</strain>
    </source>
</reference>
<protein>
    <submittedName>
        <fullName evidence="1">Uncharacterized protein</fullName>
    </submittedName>
</protein>
<gene>
    <name evidence="1" type="ORF">HYPSUDRAFT_215887</name>
</gene>
<dbReference type="EMBL" id="KN817551">
    <property type="protein sequence ID" value="KJA22312.1"/>
    <property type="molecule type" value="Genomic_DNA"/>
</dbReference>
<organism evidence="1 2">
    <name type="scientific">Hypholoma sublateritium (strain FD-334 SS-4)</name>
    <dbReference type="NCBI Taxonomy" id="945553"/>
    <lineage>
        <taxon>Eukaryota</taxon>
        <taxon>Fungi</taxon>
        <taxon>Dikarya</taxon>
        <taxon>Basidiomycota</taxon>
        <taxon>Agaricomycotina</taxon>
        <taxon>Agaricomycetes</taxon>
        <taxon>Agaricomycetidae</taxon>
        <taxon>Agaricales</taxon>
        <taxon>Agaricineae</taxon>
        <taxon>Strophariaceae</taxon>
        <taxon>Hypholoma</taxon>
    </lineage>
</organism>
<accession>A0A0D2L615</accession>